<protein>
    <submittedName>
        <fullName evidence="3">Uncharacterized protein</fullName>
    </submittedName>
</protein>
<feature type="region of interest" description="Disordered" evidence="1">
    <location>
        <begin position="59"/>
        <end position="101"/>
    </location>
</feature>
<feature type="transmembrane region" description="Helical" evidence="2">
    <location>
        <begin position="6"/>
        <end position="26"/>
    </location>
</feature>
<evidence type="ECO:0000313" key="4">
    <source>
        <dbReference type="Proteomes" id="UP001208017"/>
    </source>
</evidence>
<keyword evidence="2" id="KW-0812">Transmembrane</keyword>
<sequence length="101" mass="10799">MIPRELLNGLIGGLLWGLVTAVLMIWPLDIGVRRVRISFARAKRATVPAATVPLATVQPVPTAPASSSPDLLPTAKQAPVSEPTDEGPSIASRLLEKKRKR</sequence>
<accession>A0ABT3WUU1</accession>
<evidence type="ECO:0000313" key="3">
    <source>
        <dbReference type="EMBL" id="MCX7568404.1"/>
    </source>
</evidence>
<proteinExistence type="predicted"/>
<comment type="caution">
    <text evidence="3">The sequence shown here is derived from an EMBL/GenBank/DDBJ whole genome shotgun (WGS) entry which is preliminary data.</text>
</comment>
<organism evidence="3 4">
    <name type="scientific">Tumebacillus lacus</name>
    <dbReference type="NCBI Taxonomy" id="2995335"/>
    <lineage>
        <taxon>Bacteria</taxon>
        <taxon>Bacillati</taxon>
        <taxon>Bacillota</taxon>
        <taxon>Bacilli</taxon>
        <taxon>Bacillales</taxon>
        <taxon>Alicyclobacillaceae</taxon>
        <taxon>Tumebacillus</taxon>
    </lineage>
</organism>
<dbReference type="Proteomes" id="UP001208017">
    <property type="component" value="Unassembled WGS sequence"/>
</dbReference>
<gene>
    <name evidence="3" type="ORF">OS242_00260</name>
</gene>
<keyword evidence="4" id="KW-1185">Reference proteome</keyword>
<reference evidence="3 4" key="1">
    <citation type="submission" date="2022-11" db="EMBL/GenBank/DDBJ databases">
        <title>Study of microbial diversity in lake waters.</title>
        <authorList>
            <person name="Zhang J."/>
        </authorList>
    </citation>
    <scope>NUCLEOTIDE SEQUENCE [LARGE SCALE GENOMIC DNA]</scope>
    <source>
        <strain evidence="3 4">DT12</strain>
    </source>
</reference>
<keyword evidence="2" id="KW-1133">Transmembrane helix</keyword>
<dbReference type="RefSeq" id="WP_267149658.1">
    <property type="nucleotide sequence ID" value="NZ_JAPMLT010000001.1"/>
</dbReference>
<evidence type="ECO:0000256" key="2">
    <source>
        <dbReference type="SAM" id="Phobius"/>
    </source>
</evidence>
<name>A0ABT3WUU1_9BACL</name>
<dbReference type="EMBL" id="JAPMLT010000001">
    <property type="protein sequence ID" value="MCX7568404.1"/>
    <property type="molecule type" value="Genomic_DNA"/>
</dbReference>
<keyword evidence="2" id="KW-0472">Membrane</keyword>
<evidence type="ECO:0000256" key="1">
    <source>
        <dbReference type="SAM" id="MobiDB-lite"/>
    </source>
</evidence>